<dbReference type="RefSeq" id="WP_129223316.1">
    <property type="nucleotide sequence ID" value="NZ_SDOZ01000002.1"/>
</dbReference>
<dbReference type="SUPFAM" id="SSF51726">
    <property type="entry name" value="UROD/MetE-like"/>
    <property type="match status" value="1"/>
</dbReference>
<dbReference type="GO" id="GO:0004853">
    <property type="term" value="F:uroporphyrinogen decarboxylase activity"/>
    <property type="evidence" value="ECO:0007669"/>
    <property type="project" value="InterPro"/>
</dbReference>
<sequence length="343" mass="38983">MKMDTAVREPDFDNILRVLQRKEPNRPTLFEFYLDNEISERLTGQKAKSLWDCSWNYEMIIPAMKKVGYDYATMHASDFGFPVVRPQGRTVSMSHGVITDEESFQAYPFLDPDACDTGRLAEVEKVLPQGMKVIVFGPSGVLENVISLVGYENLCFMLYDDPELVGRIFAAVGDRLVRYYERCLRYDCVGAIISNDDWGFNSGTMLSEEDMRKYVFPYHKKIVEIAHKNGRPAILHSCGNLERVMDDIIDGMRYDGKHSYEDKILPVEDAFARFGGRIAVLGGVDLDFVCRRPPEEVGERSRKLIERTKCKGYALGTGNSIPNYVPPENFKAMIRAANPGFTF</sequence>
<name>A0A4Q2KAL7_9FIRM</name>
<accession>A0A4Q2KAL7</accession>
<dbReference type="InterPro" id="IPR052024">
    <property type="entry name" value="Methanogen_methyltrans"/>
</dbReference>
<dbReference type="GO" id="GO:0006779">
    <property type="term" value="P:porphyrin-containing compound biosynthetic process"/>
    <property type="evidence" value="ECO:0007669"/>
    <property type="project" value="InterPro"/>
</dbReference>
<dbReference type="Proteomes" id="UP000291269">
    <property type="component" value="Unassembled WGS sequence"/>
</dbReference>
<dbReference type="OrthoDB" id="9815759at2"/>
<dbReference type="PANTHER" id="PTHR47099">
    <property type="entry name" value="METHYLCOBAMIDE:COM METHYLTRANSFERASE MTBA"/>
    <property type="match status" value="1"/>
</dbReference>
<dbReference type="AlphaFoldDB" id="A0A4Q2KAL7"/>
<evidence type="ECO:0000313" key="3">
    <source>
        <dbReference type="Proteomes" id="UP000291269"/>
    </source>
</evidence>
<reference evidence="2 3" key="1">
    <citation type="journal article" date="2019" name="Gut">
        <title>Antibiotics-induced monodominance of a novel gut bacterial order.</title>
        <authorList>
            <person name="Hildebrand F."/>
            <person name="Moitinho-Silva L."/>
            <person name="Blasche S."/>
            <person name="Jahn M.T."/>
            <person name="Gossmann T.I."/>
            <person name="Heuerta-Cepas J."/>
            <person name="Hercog R."/>
            <person name="Luetge M."/>
            <person name="Bahram M."/>
            <person name="Pryszlak A."/>
            <person name="Alves R.J."/>
            <person name="Waszak S.M."/>
            <person name="Zhu A."/>
            <person name="Ye L."/>
            <person name="Costea P.I."/>
            <person name="Aalvink S."/>
            <person name="Belzer C."/>
            <person name="Forslund S.K."/>
            <person name="Sunagawa S."/>
            <person name="Hentschel U."/>
            <person name="Merten C."/>
            <person name="Patil K.R."/>
            <person name="Benes V."/>
            <person name="Bork P."/>
        </authorList>
    </citation>
    <scope>NUCLEOTIDE SEQUENCE [LARGE SCALE GENOMIC DNA]</scope>
    <source>
        <strain evidence="2 3">HDS1380</strain>
    </source>
</reference>
<comment type="caution">
    <text evidence="2">The sequence shown here is derived from an EMBL/GenBank/DDBJ whole genome shotgun (WGS) entry which is preliminary data.</text>
</comment>
<dbReference type="InterPro" id="IPR038071">
    <property type="entry name" value="UROD/MetE-like_sf"/>
</dbReference>
<dbReference type="Gene3D" id="3.20.20.210">
    <property type="match status" value="1"/>
</dbReference>
<dbReference type="PANTHER" id="PTHR47099:SF1">
    <property type="entry name" value="METHYLCOBAMIDE:COM METHYLTRANSFERASE MTBA"/>
    <property type="match status" value="1"/>
</dbReference>
<evidence type="ECO:0000313" key="2">
    <source>
        <dbReference type="EMBL" id="RXZ61039.1"/>
    </source>
</evidence>
<evidence type="ECO:0000259" key="1">
    <source>
        <dbReference type="Pfam" id="PF01208"/>
    </source>
</evidence>
<dbReference type="EMBL" id="SDOZ01000002">
    <property type="protein sequence ID" value="RXZ61039.1"/>
    <property type="molecule type" value="Genomic_DNA"/>
</dbReference>
<protein>
    <recommendedName>
        <fullName evidence="1">Uroporphyrinogen decarboxylase (URO-D) domain-containing protein</fullName>
    </recommendedName>
</protein>
<feature type="domain" description="Uroporphyrinogen decarboxylase (URO-D)" evidence="1">
    <location>
        <begin position="73"/>
        <end position="337"/>
    </location>
</feature>
<dbReference type="Pfam" id="PF01208">
    <property type="entry name" value="URO-D"/>
    <property type="match status" value="1"/>
</dbReference>
<dbReference type="InterPro" id="IPR000257">
    <property type="entry name" value="Uroporphyrinogen_deCOase"/>
</dbReference>
<proteinExistence type="predicted"/>
<gene>
    <name evidence="2" type="ORF">ESZ91_01245</name>
</gene>
<keyword evidence="3" id="KW-1185">Reference proteome</keyword>
<organism evidence="2 3">
    <name type="scientific">Candidatus Borkfalkia ceftriaxoniphila</name>
    <dbReference type="NCBI Taxonomy" id="2508949"/>
    <lineage>
        <taxon>Bacteria</taxon>
        <taxon>Bacillati</taxon>
        <taxon>Bacillota</taxon>
        <taxon>Clostridia</taxon>
        <taxon>Christensenellales</taxon>
        <taxon>Christensenellaceae</taxon>
        <taxon>Candidatus Borkfalkia</taxon>
    </lineage>
</organism>